<dbReference type="Gene3D" id="3.20.20.80">
    <property type="entry name" value="Glycosidases"/>
    <property type="match status" value="1"/>
</dbReference>
<feature type="signal peptide" evidence="10">
    <location>
        <begin position="1"/>
        <end position="20"/>
    </location>
</feature>
<evidence type="ECO:0000256" key="9">
    <source>
        <dbReference type="SAM" id="MobiDB-lite"/>
    </source>
</evidence>
<dbReference type="InterPro" id="IPR017853">
    <property type="entry name" value="GH"/>
</dbReference>
<dbReference type="GO" id="GO:0030245">
    <property type="term" value="P:cellulose catabolic process"/>
    <property type="evidence" value="ECO:0007669"/>
    <property type="project" value="UniProtKB-KW"/>
</dbReference>
<feature type="chain" id="PRO_5026260581" description="CBM1 domain-containing protein" evidence="10">
    <location>
        <begin position="21"/>
        <end position="492"/>
    </location>
</feature>
<dbReference type="InterPro" id="IPR001547">
    <property type="entry name" value="Glyco_hydro_5"/>
</dbReference>
<evidence type="ECO:0000256" key="10">
    <source>
        <dbReference type="SAM" id="SignalP"/>
    </source>
</evidence>
<keyword evidence="5" id="KW-0119">Carbohydrate metabolism</keyword>
<evidence type="ECO:0000256" key="3">
    <source>
        <dbReference type="ARBA" id="ARBA00022801"/>
    </source>
</evidence>
<protein>
    <recommendedName>
        <fullName evidence="11">CBM1 domain-containing protein</fullName>
    </recommendedName>
</protein>
<evidence type="ECO:0000256" key="1">
    <source>
        <dbReference type="ARBA" id="ARBA00005641"/>
    </source>
</evidence>
<dbReference type="Proteomes" id="UP000481153">
    <property type="component" value="Unassembled WGS sequence"/>
</dbReference>
<evidence type="ECO:0000256" key="2">
    <source>
        <dbReference type="ARBA" id="ARBA00022729"/>
    </source>
</evidence>
<dbReference type="AlphaFoldDB" id="A0A6G0WF59"/>
<dbReference type="PROSITE" id="PS51164">
    <property type="entry name" value="CBM1_2"/>
    <property type="match status" value="1"/>
</dbReference>
<dbReference type="PANTHER" id="PTHR35923:SF2">
    <property type="entry name" value="ENDOGLUCANASE"/>
    <property type="match status" value="1"/>
</dbReference>
<dbReference type="GO" id="GO:0030248">
    <property type="term" value="F:cellulose binding"/>
    <property type="evidence" value="ECO:0007669"/>
    <property type="project" value="InterPro"/>
</dbReference>
<reference evidence="12 13" key="1">
    <citation type="submission" date="2019-07" db="EMBL/GenBank/DDBJ databases">
        <title>Genomics analysis of Aphanomyces spp. identifies a new class of oomycete effector associated with host adaptation.</title>
        <authorList>
            <person name="Gaulin E."/>
        </authorList>
    </citation>
    <scope>NUCLEOTIDE SEQUENCE [LARGE SCALE GENOMIC DNA]</scope>
    <source>
        <strain evidence="12 13">ATCC 201684</strain>
    </source>
</reference>
<gene>
    <name evidence="12" type="ORF">Ae201684_016110</name>
</gene>
<feature type="domain" description="CBM1" evidence="11">
    <location>
        <begin position="22"/>
        <end position="58"/>
    </location>
</feature>
<dbReference type="VEuPathDB" id="FungiDB:AeMF1_014188"/>
<evidence type="ECO:0000259" key="11">
    <source>
        <dbReference type="PROSITE" id="PS51164"/>
    </source>
</evidence>
<dbReference type="Pfam" id="PF00734">
    <property type="entry name" value="CBM_1"/>
    <property type="match status" value="1"/>
</dbReference>
<comment type="caution">
    <text evidence="12">The sequence shown here is derived from an EMBL/GenBank/DDBJ whole genome shotgun (WGS) entry which is preliminary data.</text>
</comment>
<feature type="region of interest" description="Disordered" evidence="9">
    <location>
        <begin position="65"/>
        <end position="132"/>
    </location>
</feature>
<evidence type="ECO:0000256" key="8">
    <source>
        <dbReference type="RuleBase" id="RU361153"/>
    </source>
</evidence>
<evidence type="ECO:0000313" key="12">
    <source>
        <dbReference type="EMBL" id="KAF0725337.1"/>
    </source>
</evidence>
<dbReference type="InterPro" id="IPR035971">
    <property type="entry name" value="CBD_sf"/>
</dbReference>
<dbReference type="EMBL" id="VJMJ01000243">
    <property type="protein sequence ID" value="KAF0725337.1"/>
    <property type="molecule type" value="Genomic_DNA"/>
</dbReference>
<dbReference type="GO" id="GO:0004553">
    <property type="term" value="F:hydrolase activity, hydrolyzing O-glycosyl compounds"/>
    <property type="evidence" value="ECO:0007669"/>
    <property type="project" value="InterPro"/>
</dbReference>
<dbReference type="SUPFAM" id="SSF57180">
    <property type="entry name" value="Cellulose-binding domain"/>
    <property type="match status" value="1"/>
</dbReference>
<feature type="compositionally biased region" description="Low complexity" evidence="9">
    <location>
        <begin position="65"/>
        <end position="122"/>
    </location>
</feature>
<keyword evidence="2 10" id="KW-0732">Signal</keyword>
<dbReference type="SUPFAM" id="SSF51445">
    <property type="entry name" value="(Trans)glycosidases"/>
    <property type="match status" value="1"/>
</dbReference>
<keyword evidence="3 8" id="KW-0378">Hydrolase</keyword>
<evidence type="ECO:0000313" key="13">
    <source>
        <dbReference type="Proteomes" id="UP000481153"/>
    </source>
</evidence>
<keyword evidence="13" id="KW-1185">Reference proteome</keyword>
<sequence>MKITAAIALVAASILGLADAQTPVDAYGQCGGNGYSGSTTCVSGYVCNAYSEWYSQCIPGTGGNPTTAPTTRPTTSVAPVTSLPTTAPTTKAPTTAPTSAPTSAPTTAPTTKAPTAAPTTAPTAPPASTPSSGGKLLNFEAKLDGIYLNGAPFFIKGASYFGMETNSYAPHGLWSSTSVQKVATLLKSNNFNSVRLPFAVDAVLNNYAVAVSQIQSEVDFVNSFNGTTIRFFDVLDHVIQVLGDNKLVVLLDAHVLSPAAGISELWYTSSADATNFQKAWTILANRYKNTWNVIAADLKNEPHGPASWGSGNAATDWDQQALTLATAIQAIVPRWLIFVEGVQKSSVDQKAFPAFWGENLMDVPRAPLTLPVANRLVYSAHTYSSDVAAQPYFDAANFPANMPDVWDLHFGFVQGKYGPVIIGEYGGRYKTASDIAWQNRFVQYLVDKKIGSYYWCVNPNSGDTEGLLEYDWVTPRTDKFKLLSVLPSTPIP</sequence>
<comment type="similarity">
    <text evidence="1 8">Belongs to the glycosyl hydrolase 5 (cellulase A) family.</text>
</comment>
<evidence type="ECO:0000256" key="4">
    <source>
        <dbReference type="ARBA" id="ARBA00023001"/>
    </source>
</evidence>
<proteinExistence type="inferred from homology"/>
<keyword evidence="7" id="KW-0624">Polysaccharide degradation</keyword>
<accession>A0A6G0WF59</accession>
<evidence type="ECO:0000256" key="6">
    <source>
        <dbReference type="ARBA" id="ARBA00023295"/>
    </source>
</evidence>
<dbReference type="GO" id="GO:0005576">
    <property type="term" value="C:extracellular region"/>
    <property type="evidence" value="ECO:0007669"/>
    <property type="project" value="InterPro"/>
</dbReference>
<dbReference type="InterPro" id="IPR000254">
    <property type="entry name" value="CBD"/>
</dbReference>
<dbReference type="InterPro" id="IPR018087">
    <property type="entry name" value="Glyco_hydro_5_CS"/>
</dbReference>
<dbReference type="PROSITE" id="PS00659">
    <property type="entry name" value="GLYCOSYL_HYDROL_F5"/>
    <property type="match status" value="1"/>
</dbReference>
<dbReference type="PANTHER" id="PTHR35923">
    <property type="entry name" value="MAJOR EXTRACELLULAR ENDOGLUCANASE"/>
    <property type="match status" value="1"/>
</dbReference>
<organism evidence="12 13">
    <name type="scientific">Aphanomyces euteiches</name>
    <dbReference type="NCBI Taxonomy" id="100861"/>
    <lineage>
        <taxon>Eukaryota</taxon>
        <taxon>Sar</taxon>
        <taxon>Stramenopiles</taxon>
        <taxon>Oomycota</taxon>
        <taxon>Saprolegniomycetes</taxon>
        <taxon>Saprolegniales</taxon>
        <taxon>Verrucalvaceae</taxon>
        <taxon>Aphanomyces</taxon>
    </lineage>
</organism>
<keyword evidence="4" id="KW-0136">Cellulose degradation</keyword>
<evidence type="ECO:0000256" key="5">
    <source>
        <dbReference type="ARBA" id="ARBA00023277"/>
    </source>
</evidence>
<dbReference type="Pfam" id="PF00150">
    <property type="entry name" value="Cellulase"/>
    <property type="match status" value="1"/>
</dbReference>
<dbReference type="SMART" id="SM00236">
    <property type="entry name" value="fCBD"/>
    <property type="match status" value="1"/>
</dbReference>
<name>A0A6G0WF59_9STRA</name>
<dbReference type="PROSITE" id="PS00562">
    <property type="entry name" value="CBM1_1"/>
    <property type="match status" value="1"/>
</dbReference>
<keyword evidence="6 8" id="KW-0326">Glycosidase</keyword>
<evidence type="ECO:0000256" key="7">
    <source>
        <dbReference type="ARBA" id="ARBA00023326"/>
    </source>
</evidence>